<gene>
    <name evidence="1" type="ORF">KME25_11780</name>
</gene>
<protein>
    <submittedName>
        <fullName evidence="1">Uncharacterized protein</fullName>
    </submittedName>
</protein>
<dbReference type="EMBL" id="JAHHIF010000013">
    <property type="protein sequence ID" value="MBW4545109.1"/>
    <property type="molecule type" value="Genomic_DNA"/>
</dbReference>
<evidence type="ECO:0000313" key="2">
    <source>
        <dbReference type="Proteomes" id="UP000753908"/>
    </source>
</evidence>
<comment type="caution">
    <text evidence="1">The sequence shown here is derived from an EMBL/GenBank/DDBJ whole genome shotgun (WGS) entry which is preliminary data.</text>
</comment>
<dbReference type="AlphaFoldDB" id="A0A951PLF7"/>
<accession>A0A951PLF7</accession>
<organism evidence="1 2">
    <name type="scientific">Symplocastrum torsivum CPER-KK1</name>
    <dbReference type="NCBI Taxonomy" id="450513"/>
    <lineage>
        <taxon>Bacteria</taxon>
        <taxon>Bacillati</taxon>
        <taxon>Cyanobacteriota</taxon>
        <taxon>Cyanophyceae</taxon>
        <taxon>Oscillatoriophycideae</taxon>
        <taxon>Oscillatoriales</taxon>
        <taxon>Microcoleaceae</taxon>
        <taxon>Symplocastrum</taxon>
    </lineage>
</organism>
<sequence>MVLVRAFFKKDTIIKQKLAQSSDLPASQIQKIPRGSLLVLQSFASPSSNHVKISFTTLDFQNFTGSWFAFTGSVLQTTPDGQIFTQDVDIIKQPLVAVKTIDQRLSTQSPKNVVNISANQQAIGNQQGFLKIVFNTDTFIKRQPVPAETLQSNLVQAVPAGTELILSTNLPSTSNVVSFPINNSHVQFSLKDIALNGFGQNWFAYTKHVGIELAS</sequence>
<reference evidence="1" key="1">
    <citation type="submission" date="2021-05" db="EMBL/GenBank/DDBJ databases">
        <authorList>
            <person name="Pietrasiak N."/>
            <person name="Ward R."/>
            <person name="Stajich J.E."/>
            <person name="Kurbessoian T."/>
        </authorList>
    </citation>
    <scope>NUCLEOTIDE SEQUENCE</scope>
    <source>
        <strain evidence="1">CPER-KK1</strain>
    </source>
</reference>
<name>A0A951PLF7_9CYAN</name>
<dbReference type="Proteomes" id="UP000753908">
    <property type="component" value="Unassembled WGS sequence"/>
</dbReference>
<proteinExistence type="predicted"/>
<evidence type="ECO:0000313" key="1">
    <source>
        <dbReference type="EMBL" id="MBW4545109.1"/>
    </source>
</evidence>
<reference evidence="1" key="2">
    <citation type="journal article" date="2022" name="Microbiol. Resour. Announc.">
        <title>Metagenome Sequencing to Explore Phylogenomics of Terrestrial Cyanobacteria.</title>
        <authorList>
            <person name="Ward R.D."/>
            <person name="Stajich J.E."/>
            <person name="Johansen J.R."/>
            <person name="Huntemann M."/>
            <person name="Clum A."/>
            <person name="Foster B."/>
            <person name="Foster B."/>
            <person name="Roux S."/>
            <person name="Palaniappan K."/>
            <person name="Varghese N."/>
            <person name="Mukherjee S."/>
            <person name="Reddy T.B.K."/>
            <person name="Daum C."/>
            <person name="Copeland A."/>
            <person name="Chen I.A."/>
            <person name="Ivanova N.N."/>
            <person name="Kyrpides N.C."/>
            <person name="Shapiro N."/>
            <person name="Eloe-Fadrosh E.A."/>
            <person name="Pietrasiak N."/>
        </authorList>
    </citation>
    <scope>NUCLEOTIDE SEQUENCE</scope>
    <source>
        <strain evidence="1">CPER-KK1</strain>
    </source>
</reference>